<evidence type="ECO:0000313" key="3">
    <source>
        <dbReference type="Proteomes" id="UP000076881"/>
    </source>
</evidence>
<keyword evidence="1" id="KW-0472">Membrane</keyword>
<organism evidence="2 3">
    <name type="scientific">Akanthomyces lecanii RCEF 1005</name>
    <dbReference type="NCBI Taxonomy" id="1081108"/>
    <lineage>
        <taxon>Eukaryota</taxon>
        <taxon>Fungi</taxon>
        <taxon>Dikarya</taxon>
        <taxon>Ascomycota</taxon>
        <taxon>Pezizomycotina</taxon>
        <taxon>Sordariomycetes</taxon>
        <taxon>Hypocreomycetidae</taxon>
        <taxon>Hypocreales</taxon>
        <taxon>Cordycipitaceae</taxon>
        <taxon>Akanthomyces</taxon>
        <taxon>Cordyceps confragosa</taxon>
    </lineage>
</organism>
<keyword evidence="3" id="KW-1185">Reference proteome</keyword>
<dbReference type="STRING" id="1081108.A0A168FHD7"/>
<feature type="transmembrane region" description="Helical" evidence="1">
    <location>
        <begin position="284"/>
        <end position="307"/>
    </location>
</feature>
<dbReference type="OrthoDB" id="5153944at2759"/>
<dbReference type="InterPro" id="IPR053018">
    <property type="entry name" value="Elsinochrome_Biosynth-Asso"/>
</dbReference>
<feature type="transmembrane region" description="Helical" evidence="1">
    <location>
        <begin position="25"/>
        <end position="47"/>
    </location>
</feature>
<dbReference type="EMBL" id="AZHF01000005">
    <property type="protein sequence ID" value="OAA75190.1"/>
    <property type="molecule type" value="Genomic_DNA"/>
</dbReference>
<comment type="caution">
    <text evidence="2">The sequence shown here is derived from an EMBL/GenBank/DDBJ whole genome shotgun (WGS) entry which is preliminary data.</text>
</comment>
<dbReference type="AlphaFoldDB" id="A0A168FHD7"/>
<keyword evidence="1" id="KW-0812">Transmembrane</keyword>
<accession>A0A168FHD7</accession>
<evidence type="ECO:0000313" key="2">
    <source>
        <dbReference type="EMBL" id="OAA75190.1"/>
    </source>
</evidence>
<name>A0A168FHD7_CORDF</name>
<proteinExistence type="predicted"/>
<dbReference type="Proteomes" id="UP000076881">
    <property type="component" value="Unassembled WGS sequence"/>
</dbReference>
<reference evidence="2 3" key="1">
    <citation type="journal article" date="2016" name="Genome Biol. Evol.">
        <title>Divergent and convergent evolution of fungal pathogenicity.</title>
        <authorList>
            <person name="Shang Y."/>
            <person name="Xiao G."/>
            <person name="Zheng P."/>
            <person name="Cen K."/>
            <person name="Zhan S."/>
            <person name="Wang C."/>
        </authorList>
    </citation>
    <scope>NUCLEOTIDE SEQUENCE [LARGE SCALE GENOMIC DNA]</scope>
    <source>
        <strain evidence="2 3">RCEF 1005</strain>
    </source>
</reference>
<gene>
    <name evidence="2" type="ORF">LEL_07178</name>
</gene>
<evidence type="ECO:0000256" key="1">
    <source>
        <dbReference type="SAM" id="Phobius"/>
    </source>
</evidence>
<protein>
    <submittedName>
        <fullName evidence="2">Uncharacterized protein</fullName>
    </submittedName>
</protein>
<dbReference type="PANTHER" id="PTHR37577:SF1">
    <property type="entry name" value="INTEGRAL MEMBRANE PROTEIN"/>
    <property type="match status" value="1"/>
</dbReference>
<keyword evidence="1" id="KW-1133">Transmembrane helix</keyword>
<sequence>MSSSCSFNCSGPPPKYEPDNDITGVGVVINYIVTSALGILIMIVYYVTSFDPSNDPFGYTIRGGAPPYRSNAWDMLLLYWIRSGPRYLLKRWRGPEFVMSNNTRYRLEEILVKCVILMGDMQIVTGLAILVSGYVQLQCGLASFKWRIILDLAWFSCLTHLSCLTMLRCHLYSHQLERVWRLSAMGTLAILLATGRLLTANERWSRAGGGRDAVPALCLIQASSAIEALEGASVTYTIQLPEDAKLSAIGWVIAAFVWGLWRIIFDLSGGLSDNLEHVALGRQAWTFGQIVSVLTLLAPIISIVGAWREGRFST</sequence>
<feature type="transmembrane region" description="Helical" evidence="1">
    <location>
        <begin position="246"/>
        <end position="264"/>
    </location>
</feature>
<dbReference type="PANTHER" id="PTHR37577">
    <property type="entry name" value="INTEGRAL MEMBRANE PROTEIN"/>
    <property type="match status" value="1"/>
</dbReference>